<proteinExistence type="predicted"/>
<dbReference type="EMBL" id="CALNXK010000053">
    <property type="protein sequence ID" value="CAH3133695.1"/>
    <property type="molecule type" value="Genomic_DNA"/>
</dbReference>
<evidence type="ECO:0000313" key="3">
    <source>
        <dbReference type="Proteomes" id="UP001159405"/>
    </source>
</evidence>
<evidence type="ECO:0000256" key="1">
    <source>
        <dbReference type="SAM" id="MobiDB-lite"/>
    </source>
</evidence>
<organism evidence="2 3">
    <name type="scientific">Porites lobata</name>
    <dbReference type="NCBI Taxonomy" id="104759"/>
    <lineage>
        <taxon>Eukaryota</taxon>
        <taxon>Metazoa</taxon>
        <taxon>Cnidaria</taxon>
        <taxon>Anthozoa</taxon>
        <taxon>Hexacorallia</taxon>
        <taxon>Scleractinia</taxon>
        <taxon>Fungiina</taxon>
        <taxon>Poritidae</taxon>
        <taxon>Porites</taxon>
    </lineage>
</organism>
<evidence type="ECO:0000313" key="2">
    <source>
        <dbReference type="EMBL" id="CAH3133695.1"/>
    </source>
</evidence>
<feature type="region of interest" description="Disordered" evidence="1">
    <location>
        <begin position="47"/>
        <end position="89"/>
    </location>
</feature>
<comment type="caution">
    <text evidence="2">The sequence shown here is derived from an EMBL/GenBank/DDBJ whole genome shotgun (WGS) entry which is preliminary data.</text>
</comment>
<protein>
    <submittedName>
        <fullName evidence="2">Uncharacterized protein</fullName>
    </submittedName>
</protein>
<feature type="compositionally biased region" description="Basic and acidic residues" evidence="1">
    <location>
        <begin position="47"/>
        <end position="65"/>
    </location>
</feature>
<sequence length="146" mass="16935">MNTEERSTGVSPEPTELDQALADIIEMEEVSSTSQEIAESKRKMAMEKLGETQKRAVEEGEQENHIKKKRRSGNETISFLREKAESEKALREEELAIRRKQQELEEKKLASYLDQQKSMMELMHQQQQQQSQILMAVVDKLINKKS</sequence>
<keyword evidence="3" id="KW-1185">Reference proteome</keyword>
<accession>A0ABN8P984</accession>
<feature type="compositionally biased region" description="Basic and acidic residues" evidence="1">
    <location>
        <begin position="80"/>
        <end position="89"/>
    </location>
</feature>
<name>A0ABN8P984_9CNID</name>
<reference evidence="2 3" key="1">
    <citation type="submission" date="2022-05" db="EMBL/GenBank/DDBJ databases">
        <authorList>
            <consortium name="Genoscope - CEA"/>
            <person name="William W."/>
        </authorList>
    </citation>
    <scope>NUCLEOTIDE SEQUENCE [LARGE SCALE GENOMIC DNA]</scope>
</reference>
<gene>
    <name evidence="2" type="ORF">PLOB_00036995</name>
</gene>
<dbReference type="Proteomes" id="UP001159405">
    <property type="component" value="Unassembled WGS sequence"/>
</dbReference>